<dbReference type="PROSITE" id="PS50950">
    <property type="entry name" value="ZF_THAP"/>
    <property type="match status" value="1"/>
</dbReference>
<keyword evidence="3" id="KW-0862">Zinc</keyword>
<dbReference type="EMBL" id="JAHXZJ010001864">
    <property type="protein sequence ID" value="KAH0549649.1"/>
    <property type="molecule type" value="Genomic_DNA"/>
</dbReference>
<dbReference type="Proteomes" id="UP000826195">
    <property type="component" value="Unassembled WGS sequence"/>
</dbReference>
<dbReference type="SUPFAM" id="SSF57716">
    <property type="entry name" value="Glucocorticoid receptor-like (DNA-binding domain)"/>
    <property type="match status" value="1"/>
</dbReference>
<name>A0AAV7HWQ7_COTGL</name>
<evidence type="ECO:0000259" key="6">
    <source>
        <dbReference type="PROSITE" id="PS50950"/>
    </source>
</evidence>
<dbReference type="AlphaFoldDB" id="A0AAV7HWQ7"/>
<comment type="caution">
    <text evidence="7">The sequence shown here is derived from an EMBL/GenBank/DDBJ whole genome shotgun (WGS) entry which is preliminary data.</text>
</comment>
<keyword evidence="1" id="KW-0479">Metal-binding</keyword>
<dbReference type="SMART" id="SM00692">
    <property type="entry name" value="DM3"/>
    <property type="match status" value="1"/>
</dbReference>
<keyword evidence="2 5" id="KW-0863">Zinc-finger</keyword>
<evidence type="ECO:0000256" key="1">
    <source>
        <dbReference type="ARBA" id="ARBA00022723"/>
    </source>
</evidence>
<evidence type="ECO:0000256" key="5">
    <source>
        <dbReference type="PROSITE-ProRule" id="PRU00309"/>
    </source>
</evidence>
<evidence type="ECO:0000256" key="2">
    <source>
        <dbReference type="ARBA" id="ARBA00022771"/>
    </source>
</evidence>
<dbReference type="InterPro" id="IPR006612">
    <property type="entry name" value="THAP_Znf"/>
</dbReference>
<dbReference type="GO" id="GO:0003677">
    <property type="term" value="F:DNA binding"/>
    <property type="evidence" value="ECO:0007669"/>
    <property type="project" value="UniProtKB-UniRule"/>
</dbReference>
<feature type="domain" description="THAP-type" evidence="6">
    <location>
        <begin position="13"/>
        <end position="99"/>
    </location>
</feature>
<keyword evidence="4 5" id="KW-0238">DNA-binding</keyword>
<dbReference type="SMART" id="SM00980">
    <property type="entry name" value="THAP"/>
    <property type="match status" value="1"/>
</dbReference>
<dbReference type="GO" id="GO:0008270">
    <property type="term" value="F:zinc ion binding"/>
    <property type="evidence" value="ECO:0007669"/>
    <property type="project" value="UniProtKB-KW"/>
</dbReference>
<gene>
    <name evidence="7" type="ORF">KQX54_011713</name>
</gene>
<accession>A0AAV7HWQ7</accession>
<evidence type="ECO:0000256" key="4">
    <source>
        <dbReference type="ARBA" id="ARBA00023125"/>
    </source>
</evidence>
<reference evidence="7 8" key="1">
    <citation type="journal article" date="2021" name="J. Hered.">
        <title>A chromosome-level genome assembly of the parasitoid wasp, Cotesia glomerata (Hymenoptera: Braconidae).</title>
        <authorList>
            <person name="Pinto B.J."/>
            <person name="Weis J.J."/>
            <person name="Gamble T."/>
            <person name="Ode P.J."/>
            <person name="Paul R."/>
            <person name="Zaspel J.M."/>
        </authorList>
    </citation>
    <scope>NUCLEOTIDE SEQUENCE [LARGE SCALE GENOMIC DNA]</scope>
    <source>
        <strain evidence="7">CgM1</strain>
    </source>
</reference>
<evidence type="ECO:0000256" key="3">
    <source>
        <dbReference type="ARBA" id="ARBA00022833"/>
    </source>
</evidence>
<proteinExistence type="predicted"/>
<dbReference type="Gene3D" id="6.20.210.20">
    <property type="entry name" value="THAP domain"/>
    <property type="match status" value="1"/>
</dbReference>
<dbReference type="InterPro" id="IPR038441">
    <property type="entry name" value="THAP_Znf_sf"/>
</dbReference>
<keyword evidence="8" id="KW-1185">Reference proteome</keyword>
<evidence type="ECO:0000313" key="8">
    <source>
        <dbReference type="Proteomes" id="UP000826195"/>
    </source>
</evidence>
<dbReference type="Pfam" id="PF05485">
    <property type="entry name" value="THAP"/>
    <property type="match status" value="1"/>
</dbReference>
<evidence type="ECO:0000313" key="7">
    <source>
        <dbReference type="EMBL" id="KAH0549649.1"/>
    </source>
</evidence>
<organism evidence="7 8">
    <name type="scientific">Cotesia glomerata</name>
    <name type="common">Lepidopteran parasitic wasp</name>
    <name type="synonym">Apanteles glomeratus</name>
    <dbReference type="NCBI Taxonomy" id="32391"/>
    <lineage>
        <taxon>Eukaryota</taxon>
        <taxon>Metazoa</taxon>
        <taxon>Ecdysozoa</taxon>
        <taxon>Arthropoda</taxon>
        <taxon>Hexapoda</taxon>
        <taxon>Insecta</taxon>
        <taxon>Pterygota</taxon>
        <taxon>Neoptera</taxon>
        <taxon>Endopterygota</taxon>
        <taxon>Hymenoptera</taxon>
        <taxon>Apocrita</taxon>
        <taxon>Ichneumonoidea</taxon>
        <taxon>Braconidae</taxon>
        <taxon>Microgastrinae</taxon>
        <taxon>Cotesia</taxon>
    </lineage>
</organism>
<protein>
    <recommendedName>
        <fullName evidence="6">THAP-type domain-containing protein</fullName>
    </recommendedName>
</protein>
<sequence>MNGSVEKRKVSTHKTHKKCWARDCGHRTDSHDCVFSTFPRNPERCKEWSKAVGVKDFVGLPIIKLSTLRFICSCHFKTDDYRLIKNGKRLLEHAIPSVFTENTIPLNELDLTKFAPTVSTVISTCRVQVPIETIKQSNQYSFHNMFNGLKTVLPIGSVNDVSLKQEKQLSLKESITGDNSTASMKTLSNELCLISESRGLSLPSFNSDNCVQGKSRKISYSTTDVENIQSPPSAEKKRFIRCSVY</sequence>